<dbReference type="InterPro" id="IPR023201">
    <property type="entry name" value="SecY_dom_sf"/>
</dbReference>
<evidence type="ECO:0000256" key="3">
    <source>
        <dbReference type="ARBA" id="ARBA00022448"/>
    </source>
</evidence>
<feature type="transmembrane region" description="Helical" evidence="10">
    <location>
        <begin position="151"/>
        <end position="173"/>
    </location>
</feature>
<proteinExistence type="inferred from homology"/>
<evidence type="ECO:0000256" key="7">
    <source>
        <dbReference type="ARBA" id="ARBA00023010"/>
    </source>
</evidence>
<evidence type="ECO:0000256" key="4">
    <source>
        <dbReference type="ARBA" id="ARBA00022692"/>
    </source>
</evidence>
<dbReference type="EMBL" id="UINC01001583">
    <property type="protein sequence ID" value="SUZ84182.1"/>
    <property type="molecule type" value="Genomic_DNA"/>
</dbReference>
<dbReference type="SUPFAM" id="SSF103491">
    <property type="entry name" value="Preprotein translocase SecY subunit"/>
    <property type="match status" value="1"/>
</dbReference>
<name>A0A381QXL8_9ZZZZ</name>
<evidence type="ECO:0000256" key="9">
    <source>
        <dbReference type="ARBA" id="ARBA00039733"/>
    </source>
</evidence>
<evidence type="ECO:0000313" key="11">
    <source>
        <dbReference type="EMBL" id="SUZ84182.1"/>
    </source>
</evidence>
<sequence length="436" mass="47280">MLNMFRVQDLRKRILFTLFMILLYRIGAFIPSPGIDVEQVQLLRDRASQGGVLAFLQLFSGGSLTTFAIFALGVMPYITASIIMQVLGVVVPRIEQWQQQGAVGQRKITQWTRYLTVAIAVVQATSFAFLFNSSGNSISGQSGANLLPRFHIGTVSVVVLTLAAGTALLMWMGELITQKGIGNGMSLIIMISVLSAFPAQGSVIQSENGPTALLVVLVVLVAVIGAIVFVEQGQRRIPVQFAKRVVGRRMYGGQNTYIPLKVNQSGVIPIIFATSVLYLPVLIAAALPWDGFRSWVDNNLAQPNNIFYFTFTGVLVIGFAYFYTAITFDPVKQADQIRKQGGFVPGIRPGHQTERYLAKILSRITLPGALFLAAVALFPSILVNVFLDTQAGVGSSGAAGFGFIGISILIASGVSLETMKQIDSQLTMRNYEGFLK</sequence>
<evidence type="ECO:0000256" key="8">
    <source>
        <dbReference type="ARBA" id="ARBA00023136"/>
    </source>
</evidence>
<dbReference type="GO" id="GO:0016020">
    <property type="term" value="C:membrane"/>
    <property type="evidence" value="ECO:0007669"/>
    <property type="project" value="UniProtKB-SubCell"/>
</dbReference>
<protein>
    <recommendedName>
        <fullName evidence="9">Protein translocase subunit SecY</fullName>
    </recommendedName>
</protein>
<dbReference type="PIRSF" id="PIRSF004557">
    <property type="entry name" value="SecY"/>
    <property type="match status" value="1"/>
</dbReference>
<evidence type="ECO:0000256" key="2">
    <source>
        <dbReference type="ARBA" id="ARBA00005751"/>
    </source>
</evidence>
<accession>A0A381QXL8</accession>
<dbReference type="InterPro" id="IPR026593">
    <property type="entry name" value="SecY"/>
</dbReference>
<dbReference type="AlphaFoldDB" id="A0A381QXL8"/>
<dbReference type="Pfam" id="PF00344">
    <property type="entry name" value="SecY"/>
    <property type="match status" value="1"/>
</dbReference>
<feature type="transmembrane region" description="Helical" evidence="10">
    <location>
        <begin position="399"/>
        <end position="419"/>
    </location>
</feature>
<dbReference type="NCBIfam" id="TIGR00967">
    <property type="entry name" value="3a0501s007"/>
    <property type="match status" value="1"/>
</dbReference>
<dbReference type="HAMAP" id="MF_01465">
    <property type="entry name" value="SecY"/>
    <property type="match status" value="1"/>
</dbReference>
<dbReference type="PROSITE" id="PS00756">
    <property type="entry name" value="SECY_2"/>
    <property type="match status" value="1"/>
</dbReference>
<feature type="transmembrane region" description="Helical" evidence="10">
    <location>
        <begin position="306"/>
        <end position="328"/>
    </location>
</feature>
<feature type="transmembrane region" description="Helical" evidence="10">
    <location>
        <begin position="267"/>
        <end position="286"/>
    </location>
</feature>
<keyword evidence="5" id="KW-0653">Protein transport</keyword>
<gene>
    <name evidence="11" type="ORF">METZ01_LOCUS37036</name>
</gene>
<evidence type="ECO:0000256" key="6">
    <source>
        <dbReference type="ARBA" id="ARBA00022989"/>
    </source>
</evidence>
<evidence type="ECO:0000256" key="5">
    <source>
        <dbReference type="ARBA" id="ARBA00022927"/>
    </source>
</evidence>
<dbReference type="GO" id="GO:0015031">
    <property type="term" value="P:protein transport"/>
    <property type="evidence" value="ECO:0007669"/>
    <property type="project" value="UniProtKB-KW"/>
</dbReference>
<comment type="similarity">
    <text evidence="2">Belongs to the SecY/SEC61-alpha family.</text>
</comment>
<dbReference type="InterPro" id="IPR030659">
    <property type="entry name" value="SecY_CS"/>
</dbReference>
<dbReference type="FunFam" id="1.10.3370.10:FF:000001">
    <property type="entry name" value="Preprotein translocase subunit SecY"/>
    <property type="match status" value="1"/>
</dbReference>
<feature type="transmembrane region" description="Helical" evidence="10">
    <location>
        <begin position="180"/>
        <end position="199"/>
    </location>
</feature>
<dbReference type="PANTHER" id="PTHR10906">
    <property type="entry name" value="SECY/SEC61-ALPHA FAMILY MEMBER"/>
    <property type="match status" value="1"/>
</dbReference>
<feature type="transmembrane region" description="Helical" evidence="10">
    <location>
        <begin position="364"/>
        <end position="387"/>
    </location>
</feature>
<reference evidence="11" key="1">
    <citation type="submission" date="2018-05" db="EMBL/GenBank/DDBJ databases">
        <authorList>
            <person name="Lanie J.A."/>
            <person name="Ng W.-L."/>
            <person name="Kazmierczak K.M."/>
            <person name="Andrzejewski T.M."/>
            <person name="Davidsen T.M."/>
            <person name="Wayne K.J."/>
            <person name="Tettelin H."/>
            <person name="Glass J.I."/>
            <person name="Rusch D."/>
            <person name="Podicherti R."/>
            <person name="Tsui H.-C.T."/>
            <person name="Winkler M.E."/>
        </authorList>
    </citation>
    <scope>NUCLEOTIDE SEQUENCE</scope>
</reference>
<keyword evidence="8 10" id="KW-0472">Membrane</keyword>
<feature type="transmembrane region" description="Helical" evidence="10">
    <location>
        <begin position="67"/>
        <end position="91"/>
    </location>
</feature>
<dbReference type="InterPro" id="IPR002208">
    <property type="entry name" value="SecY/SEC61-alpha"/>
</dbReference>
<feature type="transmembrane region" description="Helical" evidence="10">
    <location>
        <begin position="211"/>
        <end position="230"/>
    </location>
</feature>
<keyword evidence="6 10" id="KW-1133">Transmembrane helix</keyword>
<keyword evidence="3" id="KW-0813">Transport</keyword>
<dbReference type="PRINTS" id="PR00303">
    <property type="entry name" value="SECYTRNLCASE"/>
</dbReference>
<keyword evidence="7" id="KW-0811">Translocation</keyword>
<evidence type="ECO:0000256" key="1">
    <source>
        <dbReference type="ARBA" id="ARBA00004141"/>
    </source>
</evidence>
<organism evidence="11">
    <name type="scientific">marine metagenome</name>
    <dbReference type="NCBI Taxonomy" id="408172"/>
    <lineage>
        <taxon>unclassified sequences</taxon>
        <taxon>metagenomes</taxon>
        <taxon>ecological metagenomes</taxon>
    </lineage>
</organism>
<keyword evidence="4 10" id="KW-0812">Transmembrane</keyword>
<comment type="subcellular location">
    <subcellularLocation>
        <location evidence="1">Membrane</location>
        <topology evidence="1">Multi-pass membrane protein</topology>
    </subcellularLocation>
</comment>
<feature type="transmembrane region" description="Helical" evidence="10">
    <location>
        <begin position="111"/>
        <end position="131"/>
    </location>
</feature>
<evidence type="ECO:0000256" key="10">
    <source>
        <dbReference type="SAM" id="Phobius"/>
    </source>
</evidence>
<dbReference type="Gene3D" id="1.10.3370.10">
    <property type="entry name" value="SecY subunit domain"/>
    <property type="match status" value="1"/>
</dbReference>